<evidence type="ECO:0000313" key="3">
    <source>
        <dbReference type="Proteomes" id="UP000829196"/>
    </source>
</evidence>
<dbReference type="OrthoDB" id="1002363at2759"/>
<name>A0A8T3ATF3_DENNO</name>
<gene>
    <name evidence="2" type="ORF">KFK09_018104</name>
</gene>
<dbReference type="AlphaFoldDB" id="A0A8T3ATF3"/>
<keyword evidence="3" id="KW-1185">Reference proteome</keyword>
<sequence length="105" mass="12117">MSHSYLLLQKSLYGLKQAPRQRFKTFSSHPILLGFYPSTSEPSLFTLHQNHNQAYLLIYVDDILLTGKDSQHLLRIISFLNIQFSIKHLGFPSSFLNINITSHNN</sequence>
<evidence type="ECO:0000313" key="2">
    <source>
        <dbReference type="EMBL" id="KAI0499896.1"/>
    </source>
</evidence>
<comment type="caution">
    <text evidence="2">The sequence shown here is derived from an EMBL/GenBank/DDBJ whole genome shotgun (WGS) entry which is preliminary data.</text>
</comment>
<proteinExistence type="predicted"/>
<reference evidence="2" key="1">
    <citation type="journal article" date="2022" name="Front. Genet.">
        <title>Chromosome-Scale Assembly of the Dendrobium nobile Genome Provides Insights Into the Molecular Mechanism of the Biosynthesis of the Medicinal Active Ingredient of Dendrobium.</title>
        <authorList>
            <person name="Xu Q."/>
            <person name="Niu S.-C."/>
            <person name="Li K.-L."/>
            <person name="Zheng P.-J."/>
            <person name="Zhang X.-J."/>
            <person name="Jia Y."/>
            <person name="Liu Y."/>
            <person name="Niu Y.-X."/>
            <person name="Yu L.-H."/>
            <person name="Chen D.-F."/>
            <person name="Zhang G.-Q."/>
        </authorList>
    </citation>
    <scope>NUCLEOTIDE SEQUENCE</scope>
    <source>
        <tissue evidence="2">Leaf</tissue>
    </source>
</reference>
<organism evidence="2 3">
    <name type="scientific">Dendrobium nobile</name>
    <name type="common">Orchid</name>
    <dbReference type="NCBI Taxonomy" id="94219"/>
    <lineage>
        <taxon>Eukaryota</taxon>
        <taxon>Viridiplantae</taxon>
        <taxon>Streptophyta</taxon>
        <taxon>Embryophyta</taxon>
        <taxon>Tracheophyta</taxon>
        <taxon>Spermatophyta</taxon>
        <taxon>Magnoliopsida</taxon>
        <taxon>Liliopsida</taxon>
        <taxon>Asparagales</taxon>
        <taxon>Orchidaceae</taxon>
        <taxon>Epidendroideae</taxon>
        <taxon>Malaxideae</taxon>
        <taxon>Dendrobiinae</taxon>
        <taxon>Dendrobium</taxon>
    </lineage>
</organism>
<dbReference type="Pfam" id="PF07727">
    <property type="entry name" value="RVT_2"/>
    <property type="match status" value="1"/>
</dbReference>
<dbReference type="InterPro" id="IPR013103">
    <property type="entry name" value="RVT_2"/>
</dbReference>
<protein>
    <recommendedName>
        <fullName evidence="1">Reverse transcriptase Ty1/copia-type domain-containing protein</fullName>
    </recommendedName>
</protein>
<accession>A0A8T3ATF3</accession>
<dbReference type="Proteomes" id="UP000829196">
    <property type="component" value="Unassembled WGS sequence"/>
</dbReference>
<evidence type="ECO:0000259" key="1">
    <source>
        <dbReference type="Pfam" id="PF07727"/>
    </source>
</evidence>
<feature type="domain" description="Reverse transcriptase Ty1/copia-type" evidence="1">
    <location>
        <begin position="8"/>
        <end position="103"/>
    </location>
</feature>
<dbReference type="EMBL" id="JAGYWB010000013">
    <property type="protein sequence ID" value="KAI0499896.1"/>
    <property type="molecule type" value="Genomic_DNA"/>
</dbReference>